<reference evidence="2" key="1">
    <citation type="submission" date="2016-10" db="EMBL/GenBank/DDBJ databases">
        <title>Comparative genomics uncovers the prolific and rare metabolic potential of the cyanobacterial genus Moorea.</title>
        <authorList>
            <person name="Leao T."/>
            <person name="Castelao G."/>
            <person name="Korobeynikov A."/>
            <person name="Monroe E.A."/>
            <person name="Podell S."/>
            <person name="Glukhov E."/>
            <person name="Allen E."/>
            <person name="Gerwick W.H."/>
            <person name="Gerwick L."/>
        </authorList>
    </citation>
    <scope>NUCLEOTIDE SEQUENCE [LARGE SCALE GENOMIC DNA]</scope>
    <source>
        <strain evidence="2">JHB</strain>
    </source>
</reference>
<evidence type="ECO:0000313" key="2">
    <source>
        <dbReference type="Proteomes" id="UP000176944"/>
    </source>
</evidence>
<dbReference type="AlphaFoldDB" id="A0A1D9G4B5"/>
<dbReference type="Proteomes" id="UP000176944">
    <property type="component" value="Chromosome"/>
</dbReference>
<accession>A0A1D9G4B5</accession>
<dbReference type="EMBL" id="CP017708">
    <property type="protein sequence ID" value="AOY82364.1"/>
    <property type="molecule type" value="Genomic_DNA"/>
</dbReference>
<evidence type="ECO:0000313" key="1">
    <source>
        <dbReference type="EMBL" id="AOY82364.1"/>
    </source>
</evidence>
<sequence length="74" mass="8077">MLARFETFLTKLSPIEKPQLLGFLVLNRGIGNRQSGIGNRESAIGNRQSGIGNRESAIGNQDTCRVGIAENDLY</sequence>
<proteinExistence type="predicted"/>
<protein>
    <submittedName>
        <fullName evidence="1">Uncharacterized protein</fullName>
    </submittedName>
</protein>
<gene>
    <name evidence="1" type="ORF">BJP36_23100</name>
</gene>
<organism evidence="1 2">
    <name type="scientific">Moorena producens (strain JHB)</name>
    <dbReference type="NCBI Taxonomy" id="1454205"/>
    <lineage>
        <taxon>Bacteria</taxon>
        <taxon>Bacillati</taxon>
        <taxon>Cyanobacteriota</taxon>
        <taxon>Cyanophyceae</taxon>
        <taxon>Coleofasciculales</taxon>
        <taxon>Coleofasciculaceae</taxon>
        <taxon>Moorena</taxon>
    </lineage>
</organism>
<name>A0A1D9G4B5_MOOP1</name>